<name>A0A1H9SSN3_9PSEU</name>
<reference evidence="2" key="1">
    <citation type="submission" date="2016-10" db="EMBL/GenBank/DDBJ databases">
        <authorList>
            <person name="Varghese N."/>
            <person name="Submissions S."/>
        </authorList>
    </citation>
    <scope>NUCLEOTIDE SEQUENCE [LARGE SCALE GENOMIC DNA]</scope>
    <source>
        <strain evidence="2">CGMCC 4.578</strain>
    </source>
</reference>
<protein>
    <recommendedName>
        <fullName evidence="3">Neutral/alkaline non-lysosomal ceramidase, N-terminal</fullName>
    </recommendedName>
</protein>
<accession>A0A1H9SSN3</accession>
<evidence type="ECO:0000313" key="1">
    <source>
        <dbReference type="EMBL" id="SER87423.1"/>
    </source>
</evidence>
<dbReference type="EMBL" id="FOFT01000007">
    <property type="protein sequence ID" value="SER87423.1"/>
    <property type="molecule type" value="Genomic_DNA"/>
</dbReference>
<proteinExistence type="predicted"/>
<dbReference type="AlphaFoldDB" id="A0A1H9SSN3"/>
<organism evidence="1 2">
    <name type="scientific">Lentzea flaviverrucosa</name>
    <dbReference type="NCBI Taxonomy" id="200379"/>
    <lineage>
        <taxon>Bacteria</taxon>
        <taxon>Bacillati</taxon>
        <taxon>Actinomycetota</taxon>
        <taxon>Actinomycetes</taxon>
        <taxon>Pseudonocardiales</taxon>
        <taxon>Pseudonocardiaceae</taxon>
        <taxon>Lentzea</taxon>
    </lineage>
</organism>
<evidence type="ECO:0008006" key="3">
    <source>
        <dbReference type="Google" id="ProtNLM"/>
    </source>
</evidence>
<dbReference type="Proteomes" id="UP000199028">
    <property type="component" value="Unassembled WGS sequence"/>
</dbReference>
<gene>
    <name evidence="1" type="ORF">SAMN05216195_107182</name>
</gene>
<keyword evidence="2" id="KW-1185">Reference proteome</keyword>
<evidence type="ECO:0000313" key="2">
    <source>
        <dbReference type="Proteomes" id="UP000199028"/>
    </source>
</evidence>
<sequence length="453" mass="49391">MQFQAGSAKVDVTPPSTAPYLGGQPRHSLFLGVHDPLFVRATAITNGETVIVIAVDSLGINNSILGPGRDFTAEVRGRIQQQTGVPPTHVMIASSHTHSSPETADFRPFPDQDWLATFRDRIVQAAREAVESRRPVTVTVGTGEVLRGTLAINRNSHVYPGAPPEDPEVTVVRLQGDEWSTVLYHFTTHPVYVQVQPYVSADFPGVTSAMIELSEPHCQAALFLPGAAGNQAPPPDPLTHDGSRFDEENNPDFEVIRNLFAHNERMGMYLAQTALDIPGETELTGPVTAAQRTVQVASRSLPDRGPFEAELIDRRRALADAVDRGAPRTEIVQLTQLVQDTEEVLVAIDRGTDPIDAEVQVLRIGGLALAGLPGEPFVELGFELKSMSDDDRTVLPIGYANNYLGYLTHPEAWDTPVYEVSLGPWTRIGRFGGQQLTDTAKSMVDELWTTPNE</sequence>